<keyword evidence="2" id="KW-0090">Biological rhythms</keyword>
<protein>
    <submittedName>
        <fullName evidence="5">Uncharacterized protein</fullName>
    </submittedName>
</protein>
<keyword evidence="1 4" id="KW-0732">Signal</keyword>
<accession>A0A9N9MT55</accession>
<evidence type="ECO:0000313" key="5">
    <source>
        <dbReference type="EMBL" id="CAG9769359.1"/>
    </source>
</evidence>
<dbReference type="InterPro" id="IPR038606">
    <property type="entry name" value="To_sf"/>
</dbReference>
<sequence length="264" mass="29632">MSPAKVLTTVSLVCLFVLSEGAKTRPKKVYGRPEYFPVCFRNDPELNKCLINASEQVRPYLAKGVPELRLPSFEPFTIPQIELAQGTRALNFRALLSNVVAHGLTKYKFHRFDFDVPNYEFFCEAKIPGVSLEGDYSLTGRILIAPIEGKGKFTAHIDSCDVYVYQKYKEAILGDNKVHLMPTITNSSIRVQKPSIKLDGLFNGNAELNAATNKAINDNVDELFAELKPVVEQTLSQILEDLLFKSIIQNIPFADLYPVNPRFS</sequence>
<dbReference type="AlphaFoldDB" id="A0A9N9MT55"/>
<dbReference type="SMART" id="SM00700">
    <property type="entry name" value="JHBP"/>
    <property type="match status" value="1"/>
</dbReference>
<evidence type="ECO:0000313" key="6">
    <source>
        <dbReference type="Proteomes" id="UP001152799"/>
    </source>
</evidence>
<feature type="signal peptide" evidence="4">
    <location>
        <begin position="1"/>
        <end position="21"/>
    </location>
</feature>
<evidence type="ECO:0000256" key="4">
    <source>
        <dbReference type="SAM" id="SignalP"/>
    </source>
</evidence>
<dbReference type="OrthoDB" id="7419171at2759"/>
<name>A0A9N9MT55_9CUCU</name>
<dbReference type="Proteomes" id="UP001152799">
    <property type="component" value="Chromosome 5"/>
</dbReference>
<evidence type="ECO:0000256" key="2">
    <source>
        <dbReference type="ARBA" id="ARBA00023108"/>
    </source>
</evidence>
<dbReference type="Gene3D" id="3.15.10.30">
    <property type="entry name" value="Haemolymph juvenile hormone binding protein"/>
    <property type="match status" value="1"/>
</dbReference>
<dbReference type="InterPro" id="IPR010562">
    <property type="entry name" value="Haemolymph_juvenile_hormone-bd"/>
</dbReference>
<comment type="similarity">
    <text evidence="3">Belongs to the TO family.</text>
</comment>
<dbReference type="Pfam" id="PF06585">
    <property type="entry name" value="JHBP"/>
    <property type="match status" value="1"/>
</dbReference>
<reference evidence="5" key="1">
    <citation type="submission" date="2022-01" db="EMBL/GenBank/DDBJ databases">
        <authorList>
            <person name="King R."/>
        </authorList>
    </citation>
    <scope>NUCLEOTIDE SEQUENCE</scope>
</reference>
<organism evidence="5 6">
    <name type="scientific">Ceutorhynchus assimilis</name>
    <name type="common">cabbage seed weevil</name>
    <dbReference type="NCBI Taxonomy" id="467358"/>
    <lineage>
        <taxon>Eukaryota</taxon>
        <taxon>Metazoa</taxon>
        <taxon>Ecdysozoa</taxon>
        <taxon>Arthropoda</taxon>
        <taxon>Hexapoda</taxon>
        <taxon>Insecta</taxon>
        <taxon>Pterygota</taxon>
        <taxon>Neoptera</taxon>
        <taxon>Endopterygota</taxon>
        <taxon>Coleoptera</taxon>
        <taxon>Polyphaga</taxon>
        <taxon>Cucujiformia</taxon>
        <taxon>Curculionidae</taxon>
        <taxon>Ceutorhynchinae</taxon>
        <taxon>Ceutorhynchus</taxon>
    </lineage>
</organism>
<evidence type="ECO:0000256" key="3">
    <source>
        <dbReference type="ARBA" id="ARBA00060902"/>
    </source>
</evidence>
<evidence type="ECO:0000256" key="1">
    <source>
        <dbReference type="ARBA" id="ARBA00022729"/>
    </source>
</evidence>
<dbReference type="GO" id="GO:0005615">
    <property type="term" value="C:extracellular space"/>
    <property type="evidence" value="ECO:0007669"/>
    <property type="project" value="TreeGrafter"/>
</dbReference>
<dbReference type="GO" id="GO:0007623">
    <property type="term" value="P:circadian rhythm"/>
    <property type="evidence" value="ECO:0007669"/>
    <property type="project" value="UniProtKB-ARBA"/>
</dbReference>
<dbReference type="PANTHER" id="PTHR11008:SF32">
    <property type="entry name" value="CIRCADIAN CLOCK-CONTROLLED PROTEIN DAYWAKE-RELATED"/>
    <property type="match status" value="1"/>
</dbReference>
<dbReference type="PANTHER" id="PTHR11008">
    <property type="entry name" value="PROTEIN TAKEOUT-LIKE PROTEIN"/>
    <property type="match status" value="1"/>
</dbReference>
<proteinExistence type="inferred from homology"/>
<dbReference type="EMBL" id="OU892281">
    <property type="protein sequence ID" value="CAG9769359.1"/>
    <property type="molecule type" value="Genomic_DNA"/>
</dbReference>
<dbReference type="FunFam" id="3.15.10.30:FF:000001">
    <property type="entry name" value="Takeout-like protein 1"/>
    <property type="match status" value="1"/>
</dbReference>
<keyword evidence="6" id="KW-1185">Reference proteome</keyword>
<gene>
    <name evidence="5" type="ORF">CEUTPL_LOCUS9871</name>
</gene>
<feature type="chain" id="PRO_5040405204" evidence="4">
    <location>
        <begin position="22"/>
        <end position="264"/>
    </location>
</feature>